<protein>
    <submittedName>
        <fullName evidence="1">Uncharacterized protein</fullName>
    </submittedName>
</protein>
<evidence type="ECO:0000313" key="2">
    <source>
        <dbReference type="Proteomes" id="UP000887159"/>
    </source>
</evidence>
<proteinExistence type="predicted"/>
<dbReference type="AlphaFoldDB" id="A0A8X6VP08"/>
<dbReference type="EMBL" id="BMAU01021335">
    <property type="protein sequence ID" value="GFY15638.1"/>
    <property type="molecule type" value="Genomic_DNA"/>
</dbReference>
<evidence type="ECO:0000313" key="1">
    <source>
        <dbReference type="EMBL" id="GFY15638.1"/>
    </source>
</evidence>
<comment type="caution">
    <text evidence="1">The sequence shown here is derived from an EMBL/GenBank/DDBJ whole genome shotgun (WGS) entry which is preliminary data.</text>
</comment>
<gene>
    <name evidence="1" type="primary">AVEN_110883_1</name>
    <name evidence="1" type="ORF">TNCV_1282861</name>
</gene>
<organism evidence="1 2">
    <name type="scientific">Trichonephila clavipes</name>
    <name type="common">Golden silk orbweaver</name>
    <name type="synonym">Nephila clavipes</name>
    <dbReference type="NCBI Taxonomy" id="2585209"/>
    <lineage>
        <taxon>Eukaryota</taxon>
        <taxon>Metazoa</taxon>
        <taxon>Ecdysozoa</taxon>
        <taxon>Arthropoda</taxon>
        <taxon>Chelicerata</taxon>
        <taxon>Arachnida</taxon>
        <taxon>Araneae</taxon>
        <taxon>Araneomorphae</taxon>
        <taxon>Entelegynae</taxon>
        <taxon>Araneoidea</taxon>
        <taxon>Nephilidae</taxon>
        <taxon>Trichonephila</taxon>
    </lineage>
</organism>
<keyword evidence="2" id="KW-1185">Reference proteome</keyword>
<accession>A0A8X6VP08</accession>
<sequence length="148" mass="16999">MIIKFEENGNLCVLPGRGQKLVGTETVEEIITAMVERASSSIYSSASGHSVSYELEIAQSTVWKILRYILIWYPYKIHVMQTMKPQDQKQLALARQFLERMEVGDAWSFENSIVRLGTLLFRWSCGYSNLPHMGYFTFKYPVLTTAAF</sequence>
<name>A0A8X6VP08_TRICX</name>
<reference evidence="1" key="1">
    <citation type="submission" date="2020-08" db="EMBL/GenBank/DDBJ databases">
        <title>Multicomponent nature underlies the extraordinary mechanical properties of spider dragline silk.</title>
        <authorList>
            <person name="Kono N."/>
            <person name="Nakamura H."/>
            <person name="Mori M."/>
            <person name="Yoshida Y."/>
            <person name="Ohtoshi R."/>
            <person name="Malay A.D."/>
            <person name="Moran D.A.P."/>
            <person name="Tomita M."/>
            <person name="Numata K."/>
            <person name="Arakawa K."/>
        </authorList>
    </citation>
    <scope>NUCLEOTIDE SEQUENCE</scope>
</reference>
<dbReference type="Proteomes" id="UP000887159">
    <property type="component" value="Unassembled WGS sequence"/>
</dbReference>